<feature type="domain" description="YCII-related" evidence="2">
    <location>
        <begin position="1"/>
        <end position="81"/>
    </location>
</feature>
<dbReference type="EMBL" id="AUXW01000144">
    <property type="protein sequence ID" value="KKE83622.1"/>
    <property type="molecule type" value="Genomic_DNA"/>
</dbReference>
<organism evidence="3 4">
    <name type="scientific">Pseudoalteromonas luteoviolacea S4054</name>
    <dbReference type="NCBI Taxonomy" id="1129367"/>
    <lineage>
        <taxon>Bacteria</taxon>
        <taxon>Pseudomonadati</taxon>
        <taxon>Pseudomonadota</taxon>
        <taxon>Gammaproteobacteria</taxon>
        <taxon>Alteromonadales</taxon>
        <taxon>Pseudoalteromonadaceae</taxon>
        <taxon>Pseudoalteromonas</taxon>
    </lineage>
</organism>
<dbReference type="PATRIC" id="fig|1129367.4.peg.2474"/>
<protein>
    <recommendedName>
        <fullName evidence="2">YCII-related domain-containing protein</fullName>
    </recommendedName>
</protein>
<evidence type="ECO:0000313" key="3">
    <source>
        <dbReference type="EMBL" id="KKE83622.1"/>
    </source>
</evidence>
<dbReference type="AlphaFoldDB" id="A0A0F6ABN1"/>
<name>A0A0F6ABN1_9GAMM</name>
<comment type="caution">
    <text evidence="3">The sequence shown here is derived from an EMBL/GenBank/DDBJ whole genome shotgun (WGS) entry which is preliminary data.</text>
</comment>
<evidence type="ECO:0000313" key="4">
    <source>
        <dbReference type="Proteomes" id="UP000033434"/>
    </source>
</evidence>
<dbReference type="InterPro" id="IPR005545">
    <property type="entry name" value="YCII"/>
</dbReference>
<dbReference type="Gene3D" id="3.30.70.1060">
    <property type="entry name" value="Dimeric alpha+beta barrel"/>
    <property type="match status" value="1"/>
</dbReference>
<accession>A0A0F6ABN1</accession>
<dbReference type="Proteomes" id="UP000033434">
    <property type="component" value="Unassembled WGS sequence"/>
</dbReference>
<evidence type="ECO:0000256" key="1">
    <source>
        <dbReference type="ARBA" id="ARBA00007689"/>
    </source>
</evidence>
<proteinExistence type="inferred from homology"/>
<dbReference type="InterPro" id="IPR011008">
    <property type="entry name" value="Dimeric_a/b-barrel"/>
</dbReference>
<dbReference type="RefSeq" id="WP_046356111.1">
    <property type="nucleotide sequence ID" value="NZ_AUXW01000144.1"/>
</dbReference>
<evidence type="ECO:0000259" key="2">
    <source>
        <dbReference type="Pfam" id="PF03795"/>
    </source>
</evidence>
<dbReference type="Pfam" id="PF03795">
    <property type="entry name" value="YCII"/>
    <property type="match status" value="1"/>
</dbReference>
<gene>
    <name evidence="3" type="ORF">N479_13255</name>
</gene>
<comment type="similarity">
    <text evidence="1">Belongs to the YciI family.</text>
</comment>
<sequence>MFIVTLNYLVGLSEVEKYLPLHKEYLDRCYDDGIFLMSGPIEPRTGGVILAKSSSKEALELTLNEDPFFKTGIAEYQITEFVPTKSKKELSYLI</sequence>
<reference evidence="3 4" key="1">
    <citation type="journal article" date="2015" name="BMC Genomics">
        <title>Genome mining reveals unlocked bioactive potential of marine Gram-negative bacteria.</title>
        <authorList>
            <person name="Machado H."/>
            <person name="Sonnenschein E.C."/>
            <person name="Melchiorsen J."/>
            <person name="Gram L."/>
        </authorList>
    </citation>
    <scope>NUCLEOTIDE SEQUENCE [LARGE SCALE GENOMIC DNA]</scope>
    <source>
        <strain evidence="3 4">S4054</strain>
    </source>
</reference>
<dbReference type="SUPFAM" id="SSF54909">
    <property type="entry name" value="Dimeric alpha+beta barrel"/>
    <property type="match status" value="1"/>
</dbReference>
<dbReference type="PANTHER" id="PTHR37828:SF1">
    <property type="entry name" value="YCII-RELATED DOMAIN-CONTAINING PROTEIN"/>
    <property type="match status" value="1"/>
</dbReference>
<dbReference type="PANTHER" id="PTHR37828">
    <property type="entry name" value="GSR2449 PROTEIN"/>
    <property type="match status" value="1"/>
</dbReference>